<evidence type="ECO:0000256" key="8">
    <source>
        <dbReference type="ARBA" id="ARBA00022827"/>
    </source>
</evidence>
<dbReference type="PANTHER" id="PTHR23293">
    <property type="entry name" value="FAD SYNTHETASE-RELATED FMN ADENYLYLTRANSFERASE"/>
    <property type="match status" value="1"/>
</dbReference>
<dbReference type="EMBL" id="MTYJ01000042">
    <property type="protein sequence ID" value="OQV19184.1"/>
    <property type="molecule type" value="Genomic_DNA"/>
</dbReference>
<feature type="domain" description="Phosphoadenosine phosphosulphate reductase" evidence="13">
    <location>
        <begin position="113"/>
        <end position="270"/>
    </location>
</feature>
<comment type="catalytic activity">
    <reaction evidence="12">
        <text>FMN + ATP + H(+) = FAD + diphosphate</text>
        <dbReference type="Rhea" id="RHEA:17237"/>
        <dbReference type="ChEBI" id="CHEBI:15378"/>
        <dbReference type="ChEBI" id="CHEBI:30616"/>
        <dbReference type="ChEBI" id="CHEBI:33019"/>
        <dbReference type="ChEBI" id="CHEBI:57692"/>
        <dbReference type="ChEBI" id="CHEBI:58210"/>
        <dbReference type="EC" id="2.7.7.2"/>
    </reaction>
</comment>
<keyword evidence="8" id="KW-0274">FAD</keyword>
<comment type="pathway">
    <text evidence="1">Cofactor biosynthesis; FAD biosynthesis; FAD from FMN: step 1/1.</text>
</comment>
<keyword evidence="5" id="KW-0808">Transferase</keyword>
<keyword evidence="3" id="KW-0285">Flavoprotein</keyword>
<gene>
    <name evidence="14" type="ORF">BV898_06821</name>
</gene>
<dbReference type="OrthoDB" id="270728at2759"/>
<evidence type="ECO:0000256" key="10">
    <source>
        <dbReference type="ARBA" id="ARBA00031145"/>
    </source>
</evidence>
<accession>A0A1W0WVG4</accession>
<sequence length="308" mass="35175">MFGVATRNSSTFHEALVASIFSSTFSPCLRVFICHGRERFCHNGFRSRGMATAEDVKDVAELKSPKLLLDPDIFLADEDTRKAHPYVVGFHKERLRKAVEIVEEALRRWKPFQLAIAFNGGKDCTVLLDLALKALRNAKAYSSAENGSAKISIVYFRSRPQFSALEDFIKKKVNEEFSQELLTYNGDLKESLERFKREHPQIEGIFMGTRCKDPSSKHLSSFSPTDPSWPAFVRILPILHFSYHDVWLYLREFGVSYCGIYDEGYTSIGWEGNTFRNPKLKRTAPDGGVVYKPAYLLDDSDDERCSRE</sequence>
<keyword evidence="7" id="KW-0547">Nucleotide-binding</keyword>
<evidence type="ECO:0000256" key="1">
    <source>
        <dbReference type="ARBA" id="ARBA00004726"/>
    </source>
</evidence>
<dbReference type="Proteomes" id="UP000192578">
    <property type="component" value="Unassembled WGS sequence"/>
</dbReference>
<reference evidence="15" key="1">
    <citation type="submission" date="2017-01" db="EMBL/GenBank/DDBJ databases">
        <title>Comparative genomics of anhydrobiosis in the tardigrade Hypsibius dujardini.</title>
        <authorList>
            <person name="Yoshida Y."/>
            <person name="Koutsovoulos G."/>
            <person name="Laetsch D."/>
            <person name="Stevens L."/>
            <person name="Kumar S."/>
            <person name="Horikawa D."/>
            <person name="Ishino K."/>
            <person name="Komine S."/>
            <person name="Tomita M."/>
            <person name="Blaxter M."/>
            <person name="Arakawa K."/>
        </authorList>
    </citation>
    <scope>NUCLEOTIDE SEQUENCE [LARGE SCALE GENOMIC DNA]</scope>
    <source>
        <strain evidence="15">Z151</strain>
    </source>
</reference>
<dbReference type="EC" id="2.7.7.2" evidence="2"/>
<dbReference type="GO" id="GO:0003919">
    <property type="term" value="F:FMN adenylyltransferase activity"/>
    <property type="evidence" value="ECO:0007669"/>
    <property type="project" value="UniProtKB-EC"/>
</dbReference>
<evidence type="ECO:0000256" key="4">
    <source>
        <dbReference type="ARBA" id="ARBA00022643"/>
    </source>
</evidence>
<organism evidence="14 15">
    <name type="scientific">Hypsibius exemplaris</name>
    <name type="common">Freshwater tardigrade</name>
    <dbReference type="NCBI Taxonomy" id="2072580"/>
    <lineage>
        <taxon>Eukaryota</taxon>
        <taxon>Metazoa</taxon>
        <taxon>Ecdysozoa</taxon>
        <taxon>Tardigrada</taxon>
        <taxon>Eutardigrada</taxon>
        <taxon>Parachela</taxon>
        <taxon>Hypsibioidea</taxon>
        <taxon>Hypsibiidae</taxon>
        <taxon>Hypsibius</taxon>
    </lineage>
</organism>
<dbReference type="InterPro" id="IPR014729">
    <property type="entry name" value="Rossmann-like_a/b/a_fold"/>
</dbReference>
<dbReference type="Gene3D" id="3.40.50.620">
    <property type="entry name" value="HUPs"/>
    <property type="match status" value="1"/>
</dbReference>
<dbReference type="Pfam" id="PF01507">
    <property type="entry name" value="PAPS_reduct"/>
    <property type="match status" value="1"/>
</dbReference>
<dbReference type="CDD" id="cd23948">
    <property type="entry name" value="FAD_synthase"/>
    <property type="match status" value="1"/>
</dbReference>
<dbReference type="AlphaFoldDB" id="A0A1W0WVG4"/>
<keyword evidence="6" id="KW-0548">Nucleotidyltransferase</keyword>
<dbReference type="GO" id="GO:0006747">
    <property type="term" value="P:FAD biosynthetic process"/>
    <property type="evidence" value="ECO:0007669"/>
    <property type="project" value="TreeGrafter"/>
</dbReference>
<evidence type="ECO:0000256" key="11">
    <source>
        <dbReference type="ARBA" id="ARBA00031871"/>
    </source>
</evidence>
<keyword evidence="9" id="KW-0067">ATP-binding</keyword>
<dbReference type="InterPro" id="IPR002500">
    <property type="entry name" value="PAPS_reduct_dom"/>
</dbReference>
<evidence type="ECO:0000313" key="14">
    <source>
        <dbReference type="EMBL" id="OQV19184.1"/>
    </source>
</evidence>
<keyword evidence="15" id="KW-1185">Reference proteome</keyword>
<name>A0A1W0WVG4_HYPEX</name>
<evidence type="ECO:0000256" key="12">
    <source>
        <dbReference type="ARBA" id="ARBA00049494"/>
    </source>
</evidence>
<evidence type="ECO:0000256" key="7">
    <source>
        <dbReference type="ARBA" id="ARBA00022741"/>
    </source>
</evidence>
<evidence type="ECO:0000256" key="6">
    <source>
        <dbReference type="ARBA" id="ARBA00022695"/>
    </source>
</evidence>
<dbReference type="SUPFAM" id="SSF52402">
    <property type="entry name" value="Adenine nucleotide alpha hydrolases-like"/>
    <property type="match status" value="1"/>
</dbReference>
<evidence type="ECO:0000256" key="9">
    <source>
        <dbReference type="ARBA" id="ARBA00022840"/>
    </source>
</evidence>
<evidence type="ECO:0000259" key="13">
    <source>
        <dbReference type="Pfam" id="PF01507"/>
    </source>
</evidence>
<evidence type="ECO:0000256" key="2">
    <source>
        <dbReference type="ARBA" id="ARBA00012393"/>
    </source>
</evidence>
<evidence type="ECO:0000256" key="5">
    <source>
        <dbReference type="ARBA" id="ARBA00022679"/>
    </source>
</evidence>
<protein>
    <recommendedName>
        <fullName evidence="2">FAD synthase</fullName>
        <ecNumber evidence="2">2.7.7.2</ecNumber>
    </recommendedName>
    <alternativeName>
        <fullName evidence="10">FAD pyrophosphorylase</fullName>
    </alternativeName>
    <alternativeName>
        <fullName evidence="11">FMN adenylyltransferase</fullName>
    </alternativeName>
</protein>
<evidence type="ECO:0000313" key="15">
    <source>
        <dbReference type="Proteomes" id="UP000192578"/>
    </source>
</evidence>
<dbReference type="PANTHER" id="PTHR23293:SF9">
    <property type="entry name" value="FAD SYNTHASE"/>
    <property type="match status" value="1"/>
</dbReference>
<keyword evidence="4" id="KW-0288">FMN</keyword>
<evidence type="ECO:0000256" key="3">
    <source>
        <dbReference type="ARBA" id="ARBA00022630"/>
    </source>
</evidence>
<dbReference type="GO" id="GO:0005524">
    <property type="term" value="F:ATP binding"/>
    <property type="evidence" value="ECO:0007669"/>
    <property type="project" value="UniProtKB-KW"/>
</dbReference>
<proteinExistence type="predicted"/>
<comment type="caution">
    <text evidence="14">The sequence shown here is derived from an EMBL/GenBank/DDBJ whole genome shotgun (WGS) entry which is preliminary data.</text>
</comment>